<dbReference type="InterPro" id="IPR011009">
    <property type="entry name" value="Kinase-like_dom_sf"/>
</dbReference>
<feature type="transmembrane region" description="Helical" evidence="6">
    <location>
        <begin position="13"/>
        <end position="37"/>
    </location>
</feature>
<dbReference type="SMART" id="SM00219">
    <property type="entry name" value="TyrKc"/>
    <property type="match status" value="1"/>
</dbReference>
<evidence type="ECO:0000256" key="6">
    <source>
        <dbReference type="SAM" id="Phobius"/>
    </source>
</evidence>
<protein>
    <recommendedName>
        <fullName evidence="7">Protein kinase domain-containing protein</fullName>
    </recommendedName>
</protein>
<evidence type="ECO:0000256" key="1">
    <source>
        <dbReference type="ARBA" id="ARBA00022527"/>
    </source>
</evidence>
<feature type="non-terminal residue" evidence="8">
    <location>
        <position position="228"/>
    </location>
</feature>
<comment type="caution">
    <text evidence="8">The sequence shown here is derived from an EMBL/GenBank/DDBJ whole genome shotgun (WGS) entry which is preliminary data.</text>
</comment>
<proteinExistence type="predicted"/>
<dbReference type="EMBL" id="JAGKQM010000011">
    <property type="protein sequence ID" value="KAH0902008.1"/>
    <property type="molecule type" value="Genomic_DNA"/>
</dbReference>
<reference evidence="8 9" key="1">
    <citation type="submission" date="2021-05" db="EMBL/GenBank/DDBJ databases">
        <title>Genome Assembly of Synthetic Allotetraploid Brassica napus Reveals Homoeologous Exchanges between Subgenomes.</title>
        <authorList>
            <person name="Davis J.T."/>
        </authorList>
    </citation>
    <scope>NUCLEOTIDE SEQUENCE [LARGE SCALE GENOMIC DNA]</scope>
    <source>
        <strain evidence="9">cv. Da-Ae</strain>
        <tissue evidence="8">Seedling</tissue>
    </source>
</reference>
<organism evidence="8 9">
    <name type="scientific">Brassica napus</name>
    <name type="common">Rape</name>
    <dbReference type="NCBI Taxonomy" id="3708"/>
    <lineage>
        <taxon>Eukaryota</taxon>
        <taxon>Viridiplantae</taxon>
        <taxon>Streptophyta</taxon>
        <taxon>Embryophyta</taxon>
        <taxon>Tracheophyta</taxon>
        <taxon>Spermatophyta</taxon>
        <taxon>Magnoliopsida</taxon>
        <taxon>eudicotyledons</taxon>
        <taxon>Gunneridae</taxon>
        <taxon>Pentapetalae</taxon>
        <taxon>rosids</taxon>
        <taxon>malvids</taxon>
        <taxon>Brassicales</taxon>
        <taxon>Brassicaceae</taxon>
        <taxon>Brassiceae</taxon>
        <taxon>Brassica</taxon>
    </lineage>
</organism>
<keyword evidence="2" id="KW-0808">Transferase</keyword>
<keyword evidence="3" id="KW-0547">Nucleotide-binding</keyword>
<dbReference type="InterPro" id="IPR000719">
    <property type="entry name" value="Prot_kinase_dom"/>
</dbReference>
<dbReference type="SUPFAM" id="SSF56112">
    <property type="entry name" value="Protein kinase-like (PK-like)"/>
    <property type="match status" value="1"/>
</dbReference>
<sequence>MDRQVAVGHKEELFLGLAVSFGGRFIRSWTFSMILLLRKLWMILQLQAHFNLSLKQLKLPQGTFPSATQVALKRLTKTSGQDEEEFMNELIYERIFSSLPDPKKNSQLDWSKRYNIMEGITCRILYLHQDSRLTIIHCDLEACNILLDEDLNPKIPDFGVTRKIGVDQTEATTGRVVGTFGYMPPEYVTSGQFSTKSDVYSFGILIIGGEKNSSFNEIDGSVSNLVTY</sequence>
<feature type="domain" description="Protein kinase" evidence="7">
    <location>
        <begin position="1"/>
        <end position="228"/>
    </location>
</feature>
<gene>
    <name evidence="8" type="ORF">HID58_041511</name>
</gene>
<keyword evidence="6" id="KW-1133">Transmembrane helix</keyword>
<keyword evidence="6" id="KW-0812">Transmembrane</keyword>
<evidence type="ECO:0000256" key="4">
    <source>
        <dbReference type="ARBA" id="ARBA00022777"/>
    </source>
</evidence>
<accession>A0ABQ8BBB5</accession>
<dbReference type="Pfam" id="PF00069">
    <property type="entry name" value="Pkinase"/>
    <property type="match status" value="1"/>
</dbReference>
<keyword evidence="5" id="KW-0067">ATP-binding</keyword>
<name>A0ABQ8BBB5_BRANA</name>
<keyword evidence="6" id="KW-0472">Membrane</keyword>
<evidence type="ECO:0000313" key="8">
    <source>
        <dbReference type="EMBL" id="KAH0902008.1"/>
    </source>
</evidence>
<evidence type="ECO:0000256" key="3">
    <source>
        <dbReference type="ARBA" id="ARBA00022741"/>
    </source>
</evidence>
<keyword evidence="1" id="KW-0723">Serine/threonine-protein kinase</keyword>
<dbReference type="PROSITE" id="PS50011">
    <property type="entry name" value="PROTEIN_KINASE_DOM"/>
    <property type="match status" value="1"/>
</dbReference>
<dbReference type="PANTHER" id="PTHR27002:SF399">
    <property type="entry name" value="CYSTEINE-RICH RECEPTOR-LIKE PROTEIN KINASE 24"/>
    <property type="match status" value="1"/>
</dbReference>
<evidence type="ECO:0000313" key="9">
    <source>
        <dbReference type="Proteomes" id="UP000824890"/>
    </source>
</evidence>
<evidence type="ECO:0000256" key="2">
    <source>
        <dbReference type="ARBA" id="ARBA00022679"/>
    </source>
</evidence>
<keyword evidence="4" id="KW-0418">Kinase</keyword>
<dbReference type="PANTHER" id="PTHR27002">
    <property type="entry name" value="RECEPTOR-LIKE SERINE/THREONINE-PROTEIN KINASE SD1-8"/>
    <property type="match status" value="1"/>
</dbReference>
<evidence type="ECO:0000259" key="7">
    <source>
        <dbReference type="PROSITE" id="PS50011"/>
    </source>
</evidence>
<keyword evidence="9" id="KW-1185">Reference proteome</keyword>
<dbReference type="InterPro" id="IPR020635">
    <property type="entry name" value="Tyr_kinase_cat_dom"/>
</dbReference>
<evidence type="ECO:0000256" key="5">
    <source>
        <dbReference type="ARBA" id="ARBA00022840"/>
    </source>
</evidence>
<dbReference type="Gene3D" id="1.10.510.10">
    <property type="entry name" value="Transferase(Phosphotransferase) domain 1"/>
    <property type="match status" value="1"/>
</dbReference>
<dbReference type="Proteomes" id="UP000824890">
    <property type="component" value="Unassembled WGS sequence"/>
</dbReference>